<dbReference type="Proteomes" id="UP000485058">
    <property type="component" value="Unassembled WGS sequence"/>
</dbReference>
<sequence>MEIINLVRRVATPPGAAIALGSKRRRDKDRELLLANMGWDLEDKPMPARMCTRARPYHF</sequence>
<proteinExistence type="predicted"/>
<organism evidence="1 2">
    <name type="scientific">Haematococcus lacustris</name>
    <name type="common">Green alga</name>
    <name type="synonym">Haematococcus pluvialis</name>
    <dbReference type="NCBI Taxonomy" id="44745"/>
    <lineage>
        <taxon>Eukaryota</taxon>
        <taxon>Viridiplantae</taxon>
        <taxon>Chlorophyta</taxon>
        <taxon>core chlorophytes</taxon>
        <taxon>Chlorophyceae</taxon>
        <taxon>CS clade</taxon>
        <taxon>Chlamydomonadales</taxon>
        <taxon>Haematococcaceae</taxon>
        <taxon>Haematococcus</taxon>
    </lineage>
</organism>
<reference evidence="1 2" key="1">
    <citation type="submission" date="2020-02" db="EMBL/GenBank/DDBJ databases">
        <title>Draft genome sequence of Haematococcus lacustris strain NIES-144.</title>
        <authorList>
            <person name="Morimoto D."/>
            <person name="Nakagawa S."/>
            <person name="Yoshida T."/>
            <person name="Sawayama S."/>
        </authorList>
    </citation>
    <scope>NUCLEOTIDE SEQUENCE [LARGE SCALE GENOMIC DNA]</scope>
    <source>
        <strain evidence="1 2">NIES-144</strain>
    </source>
</reference>
<evidence type="ECO:0000313" key="1">
    <source>
        <dbReference type="EMBL" id="GFH29545.1"/>
    </source>
</evidence>
<dbReference type="EMBL" id="BLLF01004407">
    <property type="protein sequence ID" value="GFH29545.1"/>
    <property type="molecule type" value="Genomic_DNA"/>
</dbReference>
<comment type="caution">
    <text evidence="1">The sequence shown here is derived from an EMBL/GenBank/DDBJ whole genome shotgun (WGS) entry which is preliminary data.</text>
</comment>
<keyword evidence="2" id="KW-1185">Reference proteome</keyword>
<name>A0A6A0AA21_HAELA</name>
<protein>
    <submittedName>
        <fullName evidence="1">Uncharacterized protein</fullName>
    </submittedName>
</protein>
<dbReference type="AlphaFoldDB" id="A0A6A0AA21"/>
<accession>A0A6A0AA21</accession>
<evidence type="ECO:0000313" key="2">
    <source>
        <dbReference type="Proteomes" id="UP000485058"/>
    </source>
</evidence>
<gene>
    <name evidence="1" type="ORF">HaLaN_28225</name>
</gene>